<accession>G4RK21</accession>
<protein>
    <submittedName>
        <fullName evidence="1">Uncharacterized conserved protein</fullName>
    </submittedName>
</protein>
<dbReference type="PaxDb" id="768679-TTX_1281a"/>
<dbReference type="KEGG" id="ttn:TTX_1281a"/>
<dbReference type="STRING" id="768679.TTX_1281a"/>
<dbReference type="GeneID" id="11262161"/>
<dbReference type="EMBL" id="FN869859">
    <property type="protein sequence ID" value="CCC81916.1"/>
    <property type="molecule type" value="Genomic_DNA"/>
</dbReference>
<dbReference type="Proteomes" id="UP000002654">
    <property type="component" value="Chromosome"/>
</dbReference>
<evidence type="ECO:0000313" key="1">
    <source>
        <dbReference type="EMBL" id="CCC81916.1"/>
    </source>
</evidence>
<sequence length="148" mass="15813">MAPKYARLAVEKGLAEELSKRLKKIGRRYTDVVTALVRAALDLVDHGVDPVDVPHVCRIARALGLGRGGYEVGLKAGALLRAYYGPAEFLDVMTRVGPQIFGVHRAGNAFRSSDAAILATIKGLMDGVGCRTEQAEDILYVDCGLSSA</sequence>
<organism evidence="1 2">
    <name type="scientific">Thermoproteus tenax (strain ATCC 35583 / DSM 2078 / JCM 9277 / NBRC 100435 / Kra 1)</name>
    <dbReference type="NCBI Taxonomy" id="768679"/>
    <lineage>
        <taxon>Archaea</taxon>
        <taxon>Thermoproteota</taxon>
        <taxon>Thermoprotei</taxon>
        <taxon>Thermoproteales</taxon>
        <taxon>Thermoproteaceae</taxon>
        <taxon>Thermoproteus</taxon>
    </lineage>
</organism>
<gene>
    <name evidence="1" type="ORF">TTX_1281a</name>
</gene>
<dbReference type="HOGENOM" id="CLU_1792206_0_0_2"/>
<dbReference type="AlphaFoldDB" id="G4RK21"/>
<dbReference type="PATRIC" id="fig|768679.9.peg.1296"/>
<proteinExistence type="predicted"/>
<evidence type="ECO:0000313" key="2">
    <source>
        <dbReference type="Proteomes" id="UP000002654"/>
    </source>
</evidence>
<name>G4RK21_THETK</name>
<dbReference type="eggNOG" id="arCOG05638">
    <property type="taxonomic scope" value="Archaea"/>
</dbReference>
<keyword evidence="2" id="KW-1185">Reference proteome</keyword>
<dbReference type="RefSeq" id="WP_014127171.1">
    <property type="nucleotide sequence ID" value="NC_016070.1"/>
</dbReference>
<reference evidence="1 2" key="1">
    <citation type="journal article" date="2011" name="PLoS ONE">
        <title>The complete genome sequence of Thermoproteus tenax: a physiologically versatile member of the Crenarchaeota.</title>
        <authorList>
            <person name="Siebers B."/>
            <person name="Zaparty M."/>
            <person name="Raddatz G."/>
            <person name="Tjaden B."/>
            <person name="Albers S.V."/>
            <person name="Bell S.D."/>
            <person name="Blombach F."/>
            <person name="Kletzin A."/>
            <person name="Kyrpides N."/>
            <person name="Lanz C."/>
            <person name="Plagens A."/>
            <person name="Rampp M."/>
            <person name="Rosinus A."/>
            <person name="von Jan M."/>
            <person name="Makarova K.S."/>
            <person name="Klenk H.P."/>
            <person name="Schuster S.C."/>
            <person name="Hensel R."/>
        </authorList>
    </citation>
    <scope>NUCLEOTIDE SEQUENCE [LARGE SCALE GENOMIC DNA]</scope>
    <source>
        <strain evidence="2">ATCC 35583 / DSM 2078 / JCM 9277 / NBRC 100435 / Kra 1</strain>
    </source>
</reference>